<evidence type="ECO:0000313" key="1">
    <source>
        <dbReference type="EMBL" id="KAK1136959.1"/>
    </source>
</evidence>
<organism evidence="1 2">
    <name type="scientific">Melipona bicolor</name>
    <dbReference type="NCBI Taxonomy" id="60889"/>
    <lineage>
        <taxon>Eukaryota</taxon>
        <taxon>Metazoa</taxon>
        <taxon>Ecdysozoa</taxon>
        <taxon>Arthropoda</taxon>
        <taxon>Hexapoda</taxon>
        <taxon>Insecta</taxon>
        <taxon>Pterygota</taxon>
        <taxon>Neoptera</taxon>
        <taxon>Endopterygota</taxon>
        <taxon>Hymenoptera</taxon>
        <taxon>Apocrita</taxon>
        <taxon>Aculeata</taxon>
        <taxon>Apoidea</taxon>
        <taxon>Anthophila</taxon>
        <taxon>Apidae</taxon>
        <taxon>Melipona</taxon>
    </lineage>
</organism>
<reference evidence="1" key="1">
    <citation type="submission" date="2021-10" db="EMBL/GenBank/DDBJ databases">
        <title>Melipona bicolor Genome sequencing and assembly.</title>
        <authorList>
            <person name="Araujo N.S."/>
            <person name="Arias M.C."/>
        </authorList>
    </citation>
    <scope>NUCLEOTIDE SEQUENCE</scope>
    <source>
        <strain evidence="1">USP_2M_L1-L4_2017</strain>
        <tissue evidence="1">Whole body</tissue>
    </source>
</reference>
<feature type="non-terminal residue" evidence="1">
    <location>
        <position position="1"/>
    </location>
</feature>
<keyword evidence="2" id="KW-1185">Reference proteome</keyword>
<gene>
    <name evidence="1" type="ORF">K0M31_001487</name>
</gene>
<sequence>NSQFLESKQQRDVRSISVLIYTSTRNAGSQGDLGAPRELRCKNKSDNHTLENRSAITAALDLRFFQPQIEAVFILDRITSKMGRIITLRRTDPHSLRGSPCPTVSRAAKRSMAPTLFDPLLTTIHPRSGNNSLQLFDWKTDRYWLGDFQFCRRKIS</sequence>
<protein>
    <submittedName>
        <fullName evidence="1">Uncharacterized protein</fullName>
    </submittedName>
</protein>
<dbReference type="Proteomes" id="UP001177670">
    <property type="component" value="Unassembled WGS sequence"/>
</dbReference>
<comment type="caution">
    <text evidence="1">The sequence shown here is derived from an EMBL/GenBank/DDBJ whole genome shotgun (WGS) entry which is preliminary data.</text>
</comment>
<accession>A0AA40GGF6</accession>
<dbReference type="EMBL" id="JAHYIQ010000001">
    <property type="protein sequence ID" value="KAK1136959.1"/>
    <property type="molecule type" value="Genomic_DNA"/>
</dbReference>
<name>A0AA40GGF6_9HYME</name>
<dbReference type="AlphaFoldDB" id="A0AA40GGF6"/>
<proteinExistence type="predicted"/>
<evidence type="ECO:0000313" key="2">
    <source>
        <dbReference type="Proteomes" id="UP001177670"/>
    </source>
</evidence>